<evidence type="ECO:0000313" key="1">
    <source>
        <dbReference type="EMBL" id="KAL0630791.1"/>
    </source>
</evidence>
<keyword evidence="2" id="KW-1185">Reference proteome</keyword>
<sequence>MSVSAGNGGIPVAITDLENTAIAMESLDSLACILGHCGIHEKLYGKQALGASQSLDASESLSNALIELYILVLEYLCYLKRHLGHNAAGELISIRQKTPETLRV</sequence>
<protein>
    <submittedName>
        <fullName evidence="1">Uncharacterized protein</fullName>
    </submittedName>
</protein>
<dbReference type="Proteomes" id="UP001447188">
    <property type="component" value="Unassembled WGS sequence"/>
</dbReference>
<proteinExistence type="predicted"/>
<comment type="caution">
    <text evidence="1">The sequence shown here is derived from an EMBL/GenBank/DDBJ whole genome shotgun (WGS) entry which is preliminary data.</text>
</comment>
<evidence type="ECO:0000313" key="2">
    <source>
        <dbReference type="Proteomes" id="UP001447188"/>
    </source>
</evidence>
<reference evidence="1 2" key="1">
    <citation type="submission" date="2024-02" db="EMBL/GenBank/DDBJ databases">
        <title>Discinaceae phylogenomics.</title>
        <authorList>
            <person name="Dirks A.C."/>
            <person name="James T.Y."/>
        </authorList>
    </citation>
    <scope>NUCLEOTIDE SEQUENCE [LARGE SCALE GENOMIC DNA]</scope>
    <source>
        <strain evidence="1 2">ACD0624</strain>
    </source>
</reference>
<name>A0ABR3G5A3_9PEZI</name>
<gene>
    <name evidence="1" type="ORF">Q9L58_010358</name>
</gene>
<accession>A0ABR3G5A3</accession>
<dbReference type="EMBL" id="JBBBZM010000381">
    <property type="protein sequence ID" value="KAL0630791.1"/>
    <property type="molecule type" value="Genomic_DNA"/>
</dbReference>
<organism evidence="1 2">
    <name type="scientific">Discina gigas</name>
    <dbReference type="NCBI Taxonomy" id="1032678"/>
    <lineage>
        <taxon>Eukaryota</taxon>
        <taxon>Fungi</taxon>
        <taxon>Dikarya</taxon>
        <taxon>Ascomycota</taxon>
        <taxon>Pezizomycotina</taxon>
        <taxon>Pezizomycetes</taxon>
        <taxon>Pezizales</taxon>
        <taxon>Discinaceae</taxon>
        <taxon>Discina</taxon>
    </lineage>
</organism>